<dbReference type="STRING" id="910347.SAMN05421773_107224"/>
<reference evidence="1 2" key="1">
    <citation type="submission" date="2016-10" db="EMBL/GenBank/DDBJ databases">
        <authorList>
            <person name="de Groot N.N."/>
        </authorList>
    </citation>
    <scope>NUCLEOTIDE SEQUENCE [LARGE SCALE GENOMIC DNA]</scope>
    <source>
        <strain evidence="1 2">CGMCC 4.5739</strain>
    </source>
</reference>
<evidence type="ECO:0000313" key="2">
    <source>
        <dbReference type="Proteomes" id="UP000199207"/>
    </source>
</evidence>
<proteinExistence type="predicted"/>
<keyword evidence="2" id="KW-1185">Reference proteome</keyword>
<name>A0A1I1N5N7_9ACTN</name>
<dbReference type="OrthoDB" id="9848208at2"/>
<gene>
    <name evidence="1" type="ORF">SAMN05421773_107224</name>
</gene>
<dbReference type="Proteomes" id="UP000199207">
    <property type="component" value="Unassembled WGS sequence"/>
</dbReference>
<evidence type="ECO:0000313" key="1">
    <source>
        <dbReference type="EMBL" id="SFC92646.1"/>
    </source>
</evidence>
<organism evidence="1 2">
    <name type="scientific">Streptomyces aidingensis</name>
    <dbReference type="NCBI Taxonomy" id="910347"/>
    <lineage>
        <taxon>Bacteria</taxon>
        <taxon>Bacillati</taxon>
        <taxon>Actinomycetota</taxon>
        <taxon>Actinomycetes</taxon>
        <taxon>Kitasatosporales</taxon>
        <taxon>Streptomycetaceae</taxon>
        <taxon>Streptomyces</taxon>
    </lineage>
</organism>
<dbReference type="AlphaFoldDB" id="A0A1I1N5N7"/>
<protein>
    <submittedName>
        <fullName evidence="1">Uncharacterized protein</fullName>
    </submittedName>
</protein>
<sequence>MYSDIVGSPLQVDLRYVPAAGGTPPPSSHLLGGGTGSLLRAALKSYLEEEQKAAFDRILDEPLDQVFHTLWAGQREAIARRIAQAIREQEPSAYDIVPTLPVRGTLRAQLHEHGTYSEGFAAVVPAGSAATQLSLVYDVPRVRVSFEAAVPVLPDPGMELTFDVRLGLYLAVPGETRYGIQALANVHLRNTDLGSGSLYSGLVTGLRNVYLAAMQRPFVPPGEQITPVPLADLAGLGDQLGFLSQAFGMASRLGFRELTVGIEAEGGPDASVRFTLTHPFDPAPDLRHTAPSRDVFVPLTRWATDSTRVPAGGQITFSGTGFTVRPIDEIHLTWNDTTSGRVAQTEVQWGPAGPGGTHPVSPDTARLSREPYDGVGFRPTGLAADTAYAFRIRHHDMPGLVATAWSPWVVARTGVSDVVQIVLDDPARTVVAETAVESSGNFSGTLTVPVGLPPGPYALWATMSGSRIAMADRPIEVLPAQAAAPPSIVVYSSAGVPFRPGLDRFTHGRAFDVRGANFRPGPVELFADEPGGTPFATAQADALGSWQLRPVWRSGVGYHTVVAVQGDLRATSVELNFAPRPH</sequence>
<accession>A0A1I1N5N7</accession>
<dbReference type="EMBL" id="FOLM01000007">
    <property type="protein sequence ID" value="SFC92646.1"/>
    <property type="molecule type" value="Genomic_DNA"/>
</dbReference>
<dbReference type="RefSeq" id="WP_093839323.1">
    <property type="nucleotide sequence ID" value="NZ_FOLM01000007.1"/>
</dbReference>